<protein>
    <recommendedName>
        <fullName evidence="3">DUF4423 domain-containing protein</fullName>
    </recommendedName>
</protein>
<reference evidence="1 2" key="1">
    <citation type="submission" date="2017-04" db="EMBL/GenBank/DDBJ databases">
        <title>Whole genome sequence of Bdellovibrio bacteriovorus strain SSB218315.</title>
        <authorList>
            <person name="Oyedara O."/>
            <person name="Rodriguez-Perez M.A."/>
        </authorList>
    </citation>
    <scope>NUCLEOTIDE SEQUENCE [LARGE SCALE GENOMIC DNA]</scope>
    <source>
        <strain evidence="1 2">SSB218315</strain>
    </source>
</reference>
<evidence type="ECO:0008006" key="3">
    <source>
        <dbReference type="Google" id="ProtNLM"/>
    </source>
</evidence>
<dbReference type="Proteomes" id="UP000197003">
    <property type="component" value="Chromosome"/>
</dbReference>
<dbReference type="AlphaFoldDB" id="A0A1Z3N6E6"/>
<organism evidence="1 2">
    <name type="scientific">Bdellovibrio bacteriovorus</name>
    <dbReference type="NCBI Taxonomy" id="959"/>
    <lineage>
        <taxon>Bacteria</taxon>
        <taxon>Pseudomonadati</taxon>
        <taxon>Bdellovibrionota</taxon>
        <taxon>Bdellovibrionia</taxon>
        <taxon>Bdellovibrionales</taxon>
        <taxon>Pseudobdellovibrionaceae</taxon>
        <taxon>Bdellovibrio</taxon>
    </lineage>
</organism>
<sequence>MPYKDAKDYFKDFFVENKVRDAKFSYRVFANLLNWPASYLSDLSSGRKNLSVTRALEFANYFKMNNAQKEHMLWLALAHSPKNQSDQLFQEKSKTDPNPSLYQKEAGMDQVLWSDIVWALRLMTWKKKRLSVKEIEESFEIPGISSLRMQNALDRIEKEKYLQWDDNGELIEGSPLTAAPAEFDHSTTKGDAPYQGIELHRDAVNNFLTFIENPQSPSTYHNHPVVIPRGQFMPVAMKLIELRNWIDELSRQHLAQSKSPSTDSYLMQLDLNLFPLTKKK</sequence>
<proteinExistence type="predicted"/>
<evidence type="ECO:0000313" key="2">
    <source>
        <dbReference type="Proteomes" id="UP000197003"/>
    </source>
</evidence>
<dbReference type="EMBL" id="CP020946">
    <property type="protein sequence ID" value="ASD63019.1"/>
    <property type="molecule type" value="Genomic_DNA"/>
</dbReference>
<name>A0A1Z3N6E6_BDEBC</name>
<evidence type="ECO:0000313" key="1">
    <source>
        <dbReference type="EMBL" id="ASD63019.1"/>
    </source>
</evidence>
<accession>A0A1Z3N6E6</accession>
<gene>
    <name evidence="1" type="ORF">B9G79_05265</name>
</gene>